<evidence type="ECO:0000259" key="2">
    <source>
        <dbReference type="Pfam" id="PF10400"/>
    </source>
</evidence>
<gene>
    <name evidence="3" type="ORF">CWS20_12385</name>
</gene>
<dbReference type="InterPro" id="IPR005149">
    <property type="entry name" value="Tscrpt_reg_PadR_N"/>
</dbReference>
<dbReference type="Pfam" id="PF03551">
    <property type="entry name" value="PadR"/>
    <property type="match status" value="1"/>
</dbReference>
<proteinExistence type="predicted"/>
<dbReference type="PANTHER" id="PTHR43252:SF6">
    <property type="entry name" value="NEGATIVE TRANSCRIPTION REGULATOR PADR"/>
    <property type="match status" value="1"/>
</dbReference>
<dbReference type="EMBL" id="PISD01000026">
    <property type="protein sequence ID" value="PKG28668.1"/>
    <property type="molecule type" value="Genomic_DNA"/>
</dbReference>
<dbReference type="RefSeq" id="WP_066194743.1">
    <property type="nucleotide sequence ID" value="NZ_JARMMB010000035.1"/>
</dbReference>
<organism evidence="3 4">
    <name type="scientific">Cytobacillus horneckiae</name>
    <dbReference type="NCBI Taxonomy" id="549687"/>
    <lineage>
        <taxon>Bacteria</taxon>
        <taxon>Bacillati</taxon>
        <taxon>Bacillota</taxon>
        <taxon>Bacilli</taxon>
        <taxon>Bacillales</taxon>
        <taxon>Bacillaceae</taxon>
        <taxon>Cytobacillus</taxon>
    </lineage>
</organism>
<dbReference type="Pfam" id="PF10400">
    <property type="entry name" value="Vir_act_alpha_C"/>
    <property type="match status" value="1"/>
</dbReference>
<dbReference type="SUPFAM" id="SSF46785">
    <property type="entry name" value="Winged helix' DNA-binding domain"/>
    <property type="match status" value="1"/>
</dbReference>
<evidence type="ECO:0000259" key="1">
    <source>
        <dbReference type="Pfam" id="PF03551"/>
    </source>
</evidence>
<protein>
    <submittedName>
        <fullName evidence="3">PadR family transcriptional regulator</fullName>
    </submittedName>
</protein>
<feature type="domain" description="Transcription regulator PadR C-terminal" evidence="2">
    <location>
        <begin position="92"/>
        <end position="178"/>
    </location>
</feature>
<comment type="caution">
    <text evidence="3">The sequence shown here is derived from an EMBL/GenBank/DDBJ whole genome shotgun (WGS) entry which is preliminary data.</text>
</comment>
<evidence type="ECO:0000313" key="4">
    <source>
        <dbReference type="Proteomes" id="UP000233343"/>
    </source>
</evidence>
<dbReference type="PANTHER" id="PTHR43252">
    <property type="entry name" value="TRANSCRIPTIONAL REGULATOR YQJI"/>
    <property type="match status" value="1"/>
</dbReference>
<evidence type="ECO:0000313" key="3">
    <source>
        <dbReference type="EMBL" id="PKG28668.1"/>
    </source>
</evidence>
<reference evidence="3 4" key="1">
    <citation type="journal article" date="2010" name="Int. J. Syst. Evol. Microbiol.">
        <title>Bacillus horneckiae sp. nov., isolated from a spacecraft-assembly clean room.</title>
        <authorList>
            <person name="Vaishampayan P."/>
            <person name="Probst A."/>
            <person name="Krishnamurthi S."/>
            <person name="Ghosh S."/>
            <person name="Osman S."/>
            <person name="McDowall A."/>
            <person name="Ruckmani A."/>
            <person name="Mayilraj S."/>
            <person name="Venkateswaran K."/>
        </authorList>
    </citation>
    <scope>NUCLEOTIDE SEQUENCE [LARGE SCALE GENOMIC DNA]</scope>
    <source>
        <strain evidence="4">1PO1SC</strain>
    </source>
</reference>
<keyword evidence="4" id="KW-1185">Reference proteome</keyword>
<accession>A0A2N0ZGN8</accession>
<dbReference type="InterPro" id="IPR018309">
    <property type="entry name" value="Tscrpt_reg_PadR_C"/>
</dbReference>
<dbReference type="Gene3D" id="1.10.10.10">
    <property type="entry name" value="Winged helix-like DNA-binding domain superfamily/Winged helix DNA-binding domain"/>
    <property type="match status" value="1"/>
</dbReference>
<dbReference type="AlphaFoldDB" id="A0A2N0ZGN8"/>
<sequence>MSLRYGILGLLSEWDASGYDIKKEFDDLMGVFWHSHLSQIYPELNKLEKEKFITSQSIPQEGKPDKKIYSITSKGKEVLIHWLLTPPEPPKIKDPFLMQAFFMDHIPADEVILKLKMYKKGREQRLEKIKHAVEERFMSIKERNVMKARIIISAAVLKRGIQQEVQYINWCEETIQLVESCKFLWDKNKQTEFQYTDVSDQLSAYFFNALDI</sequence>
<feature type="domain" description="Transcription regulator PadR N-terminal" evidence="1">
    <location>
        <begin position="7"/>
        <end position="79"/>
    </location>
</feature>
<dbReference type="Gene3D" id="6.10.140.190">
    <property type="match status" value="1"/>
</dbReference>
<dbReference type="InterPro" id="IPR036388">
    <property type="entry name" value="WH-like_DNA-bd_sf"/>
</dbReference>
<dbReference type="InterPro" id="IPR036390">
    <property type="entry name" value="WH_DNA-bd_sf"/>
</dbReference>
<dbReference type="Proteomes" id="UP000233343">
    <property type="component" value="Unassembled WGS sequence"/>
</dbReference>
<name>A0A2N0ZGN8_9BACI</name>